<dbReference type="FunFam" id="3.30.160.60:FF:000100">
    <property type="entry name" value="Zinc finger 45-like"/>
    <property type="match status" value="3"/>
</dbReference>
<dbReference type="GO" id="GO:0005634">
    <property type="term" value="C:nucleus"/>
    <property type="evidence" value="ECO:0007669"/>
    <property type="project" value="UniProtKB-SubCell"/>
</dbReference>
<feature type="domain" description="C2H2-type" evidence="10">
    <location>
        <begin position="1479"/>
        <end position="1503"/>
    </location>
</feature>
<feature type="domain" description="C2H2-type" evidence="10">
    <location>
        <begin position="664"/>
        <end position="691"/>
    </location>
</feature>
<keyword evidence="2" id="KW-0479">Metal-binding</keyword>
<gene>
    <name evidence="11" type="primary">ZNF845_0</name>
    <name evidence="11" type="ORF">N1851_016049</name>
</gene>
<feature type="region of interest" description="Disordered" evidence="9">
    <location>
        <begin position="1234"/>
        <end position="1271"/>
    </location>
</feature>
<feature type="domain" description="C2H2-type" evidence="10">
    <location>
        <begin position="347"/>
        <end position="370"/>
    </location>
</feature>
<dbReference type="GO" id="GO:0000978">
    <property type="term" value="F:RNA polymerase II cis-regulatory region sequence-specific DNA binding"/>
    <property type="evidence" value="ECO:0007669"/>
    <property type="project" value="TreeGrafter"/>
</dbReference>
<feature type="domain" description="C2H2-type" evidence="10">
    <location>
        <begin position="915"/>
        <end position="942"/>
    </location>
</feature>
<feature type="domain" description="C2H2-type" evidence="10">
    <location>
        <begin position="1724"/>
        <end position="1751"/>
    </location>
</feature>
<dbReference type="PANTHER" id="PTHR24376">
    <property type="entry name" value="ZINC FINGER PROTEIN"/>
    <property type="match status" value="1"/>
</dbReference>
<evidence type="ECO:0000259" key="10">
    <source>
        <dbReference type="PROSITE" id="PS50157"/>
    </source>
</evidence>
<feature type="domain" description="C2H2-type" evidence="10">
    <location>
        <begin position="375"/>
        <end position="398"/>
    </location>
</feature>
<keyword evidence="4 8" id="KW-0863">Zinc-finger</keyword>
<dbReference type="FunFam" id="3.30.160.60:FF:002343">
    <property type="entry name" value="Zinc finger protein 33A"/>
    <property type="match status" value="3"/>
</dbReference>
<keyword evidence="7" id="KW-0539">Nucleus</keyword>
<comment type="caution">
    <text evidence="11">The sequence shown here is derived from an EMBL/GenBank/DDBJ whole genome shotgun (WGS) entry which is preliminary data.</text>
</comment>
<feature type="domain" description="C2H2-type" evidence="10">
    <location>
        <begin position="1000"/>
        <end position="1028"/>
    </location>
</feature>
<organism evidence="11 12">
    <name type="scientific">Merluccius polli</name>
    <name type="common">Benguela hake</name>
    <name type="synonym">Merluccius cadenati</name>
    <dbReference type="NCBI Taxonomy" id="89951"/>
    <lineage>
        <taxon>Eukaryota</taxon>
        <taxon>Metazoa</taxon>
        <taxon>Chordata</taxon>
        <taxon>Craniata</taxon>
        <taxon>Vertebrata</taxon>
        <taxon>Euteleostomi</taxon>
        <taxon>Actinopterygii</taxon>
        <taxon>Neopterygii</taxon>
        <taxon>Teleostei</taxon>
        <taxon>Neoteleostei</taxon>
        <taxon>Acanthomorphata</taxon>
        <taxon>Zeiogadaria</taxon>
        <taxon>Gadariae</taxon>
        <taxon>Gadiformes</taxon>
        <taxon>Gadoidei</taxon>
        <taxon>Merlucciidae</taxon>
        <taxon>Merluccius</taxon>
    </lineage>
</organism>
<feature type="domain" description="C2H2-type" evidence="10">
    <location>
        <begin position="1669"/>
        <end position="1696"/>
    </location>
</feature>
<dbReference type="GO" id="GO:0008270">
    <property type="term" value="F:zinc ion binding"/>
    <property type="evidence" value="ECO:0007669"/>
    <property type="project" value="UniProtKB-KW"/>
</dbReference>
<feature type="domain" description="C2H2-type" evidence="10">
    <location>
        <begin position="1450"/>
        <end position="1478"/>
    </location>
</feature>
<feature type="domain" description="C2H2-type" evidence="10">
    <location>
        <begin position="602"/>
        <end position="629"/>
    </location>
</feature>
<protein>
    <submittedName>
        <fullName evidence="11">Zinc finger protein 845</fullName>
    </submittedName>
</protein>
<feature type="domain" description="C2H2-type" evidence="10">
    <location>
        <begin position="831"/>
        <end position="858"/>
    </location>
</feature>
<feature type="domain" description="C2H2-type" evidence="10">
    <location>
        <begin position="264"/>
        <end position="287"/>
    </location>
</feature>
<evidence type="ECO:0000256" key="2">
    <source>
        <dbReference type="ARBA" id="ARBA00022723"/>
    </source>
</evidence>
<dbReference type="PROSITE" id="PS00028">
    <property type="entry name" value="ZINC_FINGER_C2H2_1"/>
    <property type="match status" value="36"/>
</dbReference>
<feature type="domain" description="C2H2-type" evidence="10">
    <location>
        <begin position="859"/>
        <end position="886"/>
    </location>
</feature>
<feature type="domain" description="C2H2-type" evidence="10">
    <location>
        <begin position="401"/>
        <end position="424"/>
    </location>
</feature>
<feature type="domain" description="C2H2-type" evidence="10">
    <location>
        <begin position="944"/>
        <end position="971"/>
    </location>
</feature>
<feature type="region of interest" description="Disordered" evidence="9">
    <location>
        <begin position="204"/>
        <end position="231"/>
    </location>
</feature>
<dbReference type="Pfam" id="PF12874">
    <property type="entry name" value="zf-met"/>
    <property type="match status" value="1"/>
</dbReference>
<feature type="domain" description="C2H2-type" evidence="10">
    <location>
        <begin position="1868"/>
        <end position="1895"/>
    </location>
</feature>
<feature type="domain" description="C2H2-type" evidence="10">
    <location>
        <begin position="575"/>
        <end position="602"/>
    </location>
</feature>
<feature type="domain" description="C2H2-type" evidence="10">
    <location>
        <begin position="772"/>
        <end position="799"/>
    </location>
</feature>
<feature type="domain" description="C2H2-type" evidence="10">
    <location>
        <begin position="972"/>
        <end position="999"/>
    </location>
</feature>
<feature type="compositionally biased region" description="Basic and acidic residues" evidence="9">
    <location>
        <begin position="1255"/>
        <end position="1271"/>
    </location>
</feature>
<feature type="compositionally biased region" description="Acidic residues" evidence="9">
    <location>
        <begin position="470"/>
        <end position="483"/>
    </location>
</feature>
<feature type="domain" description="C2H2-type" evidence="10">
    <location>
        <begin position="1896"/>
        <end position="1923"/>
    </location>
</feature>
<dbReference type="InterPro" id="IPR036236">
    <property type="entry name" value="Znf_C2H2_sf"/>
</dbReference>
<feature type="domain" description="C2H2-type" evidence="10">
    <location>
        <begin position="1811"/>
        <end position="1838"/>
    </location>
</feature>
<feature type="domain" description="C2H2-type" evidence="10">
    <location>
        <begin position="520"/>
        <end position="548"/>
    </location>
</feature>
<feature type="domain" description="C2H2-type" evidence="10">
    <location>
        <begin position="887"/>
        <end position="914"/>
    </location>
</feature>
<evidence type="ECO:0000256" key="3">
    <source>
        <dbReference type="ARBA" id="ARBA00022737"/>
    </source>
</evidence>
<feature type="domain" description="C2H2-type" evidence="10">
    <location>
        <begin position="745"/>
        <end position="772"/>
    </location>
</feature>
<dbReference type="FunFam" id="3.30.160.60:FF:000446">
    <property type="entry name" value="Zinc finger protein"/>
    <property type="match status" value="2"/>
</dbReference>
<dbReference type="PROSITE" id="PS50157">
    <property type="entry name" value="ZINC_FINGER_C2H2_2"/>
    <property type="match status" value="40"/>
</dbReference>
<feature type="compositionally biased region" description="Basic and acidic residues" evidence="9">
    <location>
        <begin position="1417"/>
        <end position="1431"/>
    </location>
</feature>
<dbReference type="Proteomes" id="UP001174136">
    <property type="component" value="Unassembled WGS sequence"/>
</dbReference>
<feature type="domain" description="C2H2-type" evidence="10">
    <location>
        <begin position="1306"/>
        <end position="1334"/>
    </location>
</feature>
<feature type="domain" description="C2H2-type" evidence="10">
    <location>
        <begin position="1334"/>
        <end position="1361"/>
    </location>
</feature>
<dbReference type="SMART" id="SM00355">
    <property type="entry name" value="ZnF_C2H2"/>
    <property type="match status" value="43"/>
</dbReference>
<evidence type="ECO:0000256" key="5">
    <source>
        <dbReference type="ARBA" id="ARBA00022833"/>
    </source>
</evidence>
<keyword evidence="3" id="KW-0677">Repeat</keyword>
<feature type="domain" description="C2H2-type" evidence="10">
    <location>
        <begin position="1589"/>
        <end position="1616"/>
    </location>
</feature>
<reference evidence="11" key="1">
    <citation type="journal article" date="2023" name="Front. Mar. Sci.">
        <title>A new Merluccius polli reference genome to investigate the effects of global change in West African waters.</title>
        <authorList>
            <person name="Mateo J.L."/>
            <person name="Blanco-Fernandez C."/>
            <person name="Garcia-Vazquez E."/>
            <person name="Machado-Schiaffino G."/>
        </authorList>
    </citation>
    <scope>NUCLEOTIDE SEQUENCE</scope>
    <source>
        <strain evidence="11">C29</strain>
        <tissue evidence="11">Fin</tissue>
    </source>
</reference>
<dbReference type="Gene3D" id="3.30.160.60">
    <property type="entry name" value="Classic Zinc Finger"/>
    <property type="match status" value="30"/>
</dbReference>
<evidence type="ECO:0000313" key="11">
    <source>
        <dbReference type="EMBL" id="KAK0145047.1"/>
    </source>
</evidence>
<feature type="domain" description="C2H2-type" evidence="10">
    <location>
        <begin position="718"/>
        <end position="745"/>
    </location>
</feature>
<evidence type="ECO:0000313" key="12">
    <source>
        <dbReference type="Proteomes" id="UP001174136"/>
    </source>
</evidence>
<feature type="domain" description="C2H2-type" evidence="10">
    <location>
        <begin position="1696"/>
        <end position="1723"/>
    </location>
</feature>
<comment type="subcellular location">
    <subcellularLocation>
        <location evidence="1">Nucleus</location>
    </subcellularLocation>
</comment>
<evidence type="ECO:0000256" key="9">
    <source>
        <dbReference type="SAM" id="MobiDB-lite"/>
    </source>
</evidence>
<feature type="domain" description="C2H2-type" evidence="10">
    <location>
        <begin position="1534"/>
        <end position="1561"/>
    </location>
</feature>
<keyword evidence="5" id="KW-0862">Zinc</keyword>
<accession>A0AA47MR41</accession>
<keyword evidence="6" id="KW-0238">DNA-binding</keyword>
<dbReference type="Pfam" id="PF13912">
    <property type="entry name" value="zf-C2H2_6"/>
    <property type="match status" value="7"/>
</dbReference>
<feature type="domain" description="C2H2-type" evidence="10">
    <location>
        <begin position="1507"/>
        <end position="1534"/>
    </location>
</feature>
<feature type="region of interest" description="Disordered" evidence="9">
    <location>
        <begin position="152"/>
        <end position="185"/>
    </location>
</feature>
<evidence type="ECO:0000256" key="1">
    <source>
        <dbReference type="ARBA" id="ARBA00004123"/>
    </source>
</evidence>
<feature type="region of interest" description="Disordered" evidence="9">
    <location>
        <begin position="1405"/>
        <end position="1437"/>
    </location>
</feature>
<feature type="domain" description="C2H2-type" evidence="10">
    <location>
        <begin position="800"/>
        <end position="827"/>
    </location>
</feature>
<dbReference type="Pfam" id="PF00096">
    <property type="entry name" value="zf-C2H2"/>
    <property type="match status" value="9"/>
</dbReference>
<evidence type="ECO:0000256" key="6">
    <source>
        <dbReference type="ARBA" id="ARBA00023125"/>
    </source>
</evidence>
<sequence length="1973" mass="225859">MAEVTIELDEENETNTPFTEIPEPQLILLAPPAAFLPLPGKPAIPWERWLRSFELYLDSLGKANLMDSAKCVLLQHCLGKEGKLMYAKLLPGNTTYKAARAALTTYFSQHRGTFGTLSVANTELLGKQRAHSSTPSVLLCIQTLDEADNACQGQQLSGQRRSDRLKKQKRPSILTPSHSSGHIEDTYYYSSDGQYHYEDDETKRDGEIAGDDSDHVDPNDEDFKIDSNDMDDGDSHESKYIGIDGEFTHSGSTTKRNFTKDKPFCCPDCAKSFGRNDHLRRHMRDKHGTAIYTCSVCKESVGSYKELLTHREGHTKLLSCPICIDRSFIGPSKLARHMRSHTKDKPFCCPVCGALFSQDYHLRRHLRVQHGSGTFICSICGETVGSFKELHTHKKNHAYSFACPKCDHRFPLKSELLSHLQSHSDGLNEKDKHSKNKHCSNGVGTNTSVASDDSHHDEGGSDAWASNGNNEEDGPVEAEEEMEPMVGDESKHSRGGECGEDYGESNGGEAKPTERKARGLFCPICVNKSFIGPAKLARHMRSHTKEKPFCCKICAKVFSEDYHLRRHLRVQHREFICSKCGKLFSSVEELEKHASTHGSSEYPCPRCDRMFYREEALSRHSESHSHNDKQAHLDYAKWRQAFADMVSYDVHIEANDMLKKNKHFECPYCLKAIAYQRTQRRHLAMHEKEMKGTCPKCEETFGSLEELRTHMESHKRSYSCATCGKQFKLENALKKHEQVHRDKRCYCTLCNKYFVKSTHFKEHMKRHVKQDSKCPHCNGVFLRLTSFKIHLRSHVDERPYQCPCCIECFTAKSDFEKHRLRHRKFKHANPFSCTRCDYAFSTLSELKAHMEQHNDEPVLNCPHCGKLYLNKAKLERHVSIHTGERGHLCSICGHGFVAPLFLKLHMAVHTSEKAHKCTLCSKSFKTPSGLRMHSVSHLAVPPRFSCSECGRSYGRMVELKMHQRYHTGDKAHKCTCCTKRFITHHKLKVHMRTHTGERPYACSQCGQTFTQVGDKNRHMSKCHTSKRLHKCTFTMAEVTIELDEENETNTPFTEIPEPQVKLLSPPAAFLPLPGKPATLWESWLRSFELYLDSFGKANLLDSAQCVLLQHCLGKEGKLVYAKLLPGNTTYKAARAALTTYFSQHRDIKLLENGSLTVTNTELLGKQSDNSSAPSVLLCIQNVTLGEEDDKYQVEQLPGQRRSDRLKNLKHPSIPTPSRWSGHIEDTYYYSSNGQYYDDDETKRDGDVDGDDSNIDSDHDPNDEEFKIDSNDMDDVDSHESKYIGIAGEITHSSLTTKGNFRRDELFCCPLCAKVFGRNYHLQRHMRVKHSRAAHTCSICKESVGSYKELLTHREAHAGLRFVCPDCDVKFSCKYMLLSHIQSHRNKLNNKDNCSKDKLYSERVGNENSLAGGSGSDAQEHLEREGTKKSEEVWESNGGDTKLLEKKTNLHSCPICIDRSFRGASKLARHMRSHTKDKPFRCPVCGKSFSQDYHLRRHLKVQHSVAEFICSKCWKWFGSVEELEKHSSIHGSSEFQCPRCDRMFYRKEALLRHSASHLHDKQAHLDYEKWRQIFAMYIENNDVSKKKKPYECPYCLKAIALQKTQRRHLAMHEKEMNGTCPRCEERFGSLEELKTHMESHNKYSCATCGKQFKLENALKKHEEAHREECRYCALCNKYFVKSSHFKKHMMVHVKRESKCPHCDGVFLQLTSFKIHLRSHVDERPYQCPCCVECFTVKSDFEKHRLKHRKFKGANPYSCTRCDYAFSTLSELKAHMEQHNDEPALNCPHCGKLYLNKAKLERHMSIHTGERGHLCSICGHGFTGALFLKQHMAVHTSEKAHKCTLCSKTFKTQNGLRLHSVRHLAVPPRFSCSECGRSYGRMVELKMHQRYHTGDKAHKCTCCTKRFITKYKLKVHMRTHTGERPYACSQCGQTFTQVGDKNRHLFYLCLVSRLYRGKDGSGLLNCILTILAKLT</sequence>
<dbReference type="PANTHER" id="PTHR24376:SF243">
    <property type="entry name" value="C2H2-TYPE DOMAIN-CONTAINING PROTEIN"/>
    <property type="match status" value="1"/>
</dbReference>
<dbReference type="SUPFAM" id="SSF57667">
    <property type="entry name" value="beta-beta-alpha zinc fingers"/>
    <property type="match status" value="21"/>
</dbReference>
<feature type="region of interest" description="Disordered" evidence="9">
    <location>
        <begin position="1193"/>
        <end position="1217"/>
    </location>
</feature>
<feature type="domain" description="C2H2-type" evidence="10">
    <location>
        <begin position="318"/>
        <end position="346"/>
    </location>
</feature>
<feature type="domain" description="C2H2-type" evidence="10">
    <location>
        <begin position="1361"/>
        <end position="1388"/>
    </location>
</feature>
<dbReference type="EMBL" id="JAOPHQ010002895">
    <property type="protein sequence ID" value="KAK0145047.1"/>
    <property type="molecule type" value="Genomic_DNA"/>
</dbReference>
<dbReference type="InterPro" id="IPR013087">
    <property type="entry name" value="Znf_C2H2_type"/>
</dbReference>
<evidence type="ECO:0000256" key="7">
    <source>
        <dbReference type="ARBA" id="ARBA00023242"/>
    </source>
</evidence>
<feature type="domain" description="C2H2-type" evidence="10">
    <location>
        <begin position="1783"/>
        <end position="1810"/>
    </location>
</feature>
<evidence type="ECO:0000256" key="8">
    <source>
        <dbReference type="PROSITE-ProRule" id="PRU00042"/>
    </source>
</evidence>
<feature type="domain" description="C2H2-type" evidence="10">
    <location>
        <begin position="549"/>
        <end position="572"/>
    </location>
</feature>
<feature type="domain" description="C2H2-type" evidence="10">
    <location>
        <begin position="1839"/>
        <end position="1866"/>
    </location>
</feature>
<feature type="region of interest" description="Disordered" evidence="9">
    <location>
        <begin position="421"/>
        <end position="513"/>
    </location>
</feature>
<proteinExistence type="predicted"/>
<keyword evidence="12" id="KW-1185">Reference proteome</keyword>
<dbReference type="GO" id="GO:0001228">
    <property type="term" value="F:DNA-binding transcription activator activity, RNA polymerase II-specific"/>
    <property type="evidence" value="ECO:0007669"/>
    <property type="project" value="TreeGrafter"/>
</dbReference>
<evidence type="ECO:0000256" key="4">
    <source>
        <dbReference type="ARBA" id="ARBA00022771"/>
    </source>
</evidence>
<feature type="domain" description="C2H2-type" evidence="10">
    <location>
        <begin position="1642"/>
        <end position="1669"/>
    </location>
</feature>
<feature type="domain" description="C2H2-type" evidence="10">
    <location>
        <begin position="692"/>
        <end position="719"/>
    </location>
</feature>
<name>A0AA47MR41_MERPO</name>
<feature type="compositionally biased region" description="Basic and acidic residues" evidence="9">
    <location>
        <begin position="488"/>
        <end position="497"/>
    </location>
</feature>
<feature type="domain" description="C2H2-type" evidence="10">
    <location>
        <begin position="1755"/>
        <end position="1782"/>
    </location>
</feature>